<dbReference type="Pfam" id="PF00501">
    <property type="entry name" value="AMP-binding"/>
    <property type="match status" value="1"/>
</dbReference>
<dbReference type="InterPro" id="IPR020845">
    <property type="entry name" value="AMP-binding_CS"/>
</dbReference>
<dbReference type="CDD" id="cd17631">
    <property type="entry name" value="FACL_FadD13-like"/>
    <property type="match status" value="1"/>
</dbReference>
<dbReference type="EMBL" id="JAALLS010000021">
    <property type="protein sequence ID" value="NGP89536.1"/>
    <property type="molecule type" value="Genomic_DNA"/>
</dbReference>
<dbReference type="InterPro" id="IPR045851">
    <property type="entry name" value="AMP-bd_C_sf"/>
</dbReference>
<proteinExistence type="inferred from homology"/>
<dbReference type="PROSITE" id="PS00455">
    <property type="entry name" value="AMP_BINDING"/>
    <property type="match status" value="1"/>
</dbReference>
<feature type="transmembrane region" description="Helical" evidence="3">
    <location>
        <begin position="65"/>
        <end position="86"/>
    </location>
</feature>
<feature type="domain" description="AMP-binding enzyme C-terminal" evidence="5">
    <location>
        <begin position="414"/>
        <end position="484"/>
    </location>
</feature>
<evidence type="ECO:0000259" key="5">
    <source>
        <dbReference type="Pfam" id="PF13193"/>
    </source>
</evidence>
<keyword evidence="7" id="KW-1185">Reference proteome</keyword>
<sequence length="505" mass="56575">MNYNNWLTKRDRHSPHKEAVIDSTTGNRYTYRDLNELATQLAGYLQHREGLEAGNRVAVVSPNSISYLVLFFACAKIGAVLVPLNYRLPKAGLKEQVSDCDPHLLVSAEEFSEVVTDIAECNSCSYQMLDEGERAVAAVMQTEQPEVLPYESSANDIAMILYTSGTTGKAKGAMISWQQIHWNSLNTEISLGLTGDDSSFVNTPFYHTGGWHVLLTPLIHHGGKLILQPKFDAAECNRLVDQEEISILFGIPTMLRMMMEEDNFEETDFSSVRFAICGGESCPIPIIKGYQEKGVPIRQGYGLTEAGPNCYSLPAEDAIRKKGSVGFPNFHIGVKIVDEQNKELPQGEVGELLMKGPHVFKGYWNNPDATEQAFDDGWVHTGDLFRCDDEGYYYMVGRKKEMYISGGENVYPVQVEKVIYQHEAVAQVAVIGVPDDQWGETGCAYIVLHKEASLSKEELLEYCRDYLAGYQLPKHVILREELPVGDSNKIQKKDLEEEFNNRHHG</sequence>
<evidence type="ECO:0000256" key="3">
    <source>
        <dbReference type="SAM" id="Phobius"/>
    </source>
</evidence>
<dbReference type="PANTHER" id="PTHR43201">
    <property type="entry name" value="ACYL-COA SYNTHETASE"/>
    <property type="match status" value="1"/>
</dbReference>
<dbReference type="FunFam" id="3.30.300.30:FF:000008">
    <property type="entry name" value="2,3-dihydroxybenzoate-AMP ligase"/>
    <property type="match status" value="1"/>
</dbReference>
<dbReference type="Proteomes" id="UP000479132">
    <property type="component" value="Unassembled WGS sequence"/>
</dbReference>
<evidence type="ECO:0000259" key="4">
    <source>
        <dbReference type="Pfam" id="PF00501"/>
    </source>
</evidence>
<dbReference type="InterPro" id="IPR000873">
    <property type="entry name" value="AMP-dep_synth/lig_dom"/>
</dbReference>
<evidence type="ECO:0000256" key="1">
    <source>
        <dbReference type="ARBA" id="ARBA00006432"/>
    </source>
</evidence>
<dbReference type="Gene3D" id="3.40.50.12780">
    <property type="entry name" value="N-terminal domain of ligase-like"/>
    <property type="match status" value="1"/>
</dbReference>
<keyword evidence="3" id="KW-1133">Transmembrane helix</keyword>
<dbReference type="Pfam" id="PF13193">
    <property type="entry name" value="AMP-binding_C"/>
    <property type="match status" value="1"/>
</dbReference>
<protein>
    <submittedName>
        <fullName evidence="6">Long-chain fatty acid--CoA ligase</fullName>
    </submittedName>
</protein>
<keyword evidence="3" id="KW-0472">Membrane</keyword>
<organism evidence="6 7">
    <name type="scientific">Fodinibius halophilus</name>
    <dbReference type="NCBI Taxonomy" id="1736908"/>
    <lineage>
        <taxon>Bacteria</taxon>
        <taxon>Pseudomonadati</taxon>
        <taxon>Balneolota</taxon>
        <taxon>Balneolia</taxon>
        <taxon>Balneolales</taxon>
        <taxon>Balneolaceae</taxon>
        <taxon>Fodinibius</taxon>
    </lineage>
</organism>
<dbReference type="PANTHER" id="PTHR43201:SF5">
    <property type="entry name" value="MEDIUM-CHAIN ACYL-COA LIGASE ACSF2, MITOCHONDRIAL"/>
    <property type="match status" value="1"/>
</dbReference>
<keyword evidence="2 6" id="KW-0436">Ligase</keyword>
<gene>
    <name evidence="6" type="ORF">G3569_14350</name>
</gene>
<dbReference type="AlphaFoldDB" id="A0A6M1T236"/>
<dbReference type="RefSeq" id="WP_165270392.1">
    <property type="nucleotide sequence ID" value="NZ_JAALLS010000021.1"/>
</dbReference>
<evidence type="ECO:0000313" key="6">
    <source>
        <dbReference type="EMBL" id="NGP89536.1"/>
    </source>
</evidence>
<dbReference type="SUPFAM" id="SSF56801">
    <property type="entry name" value="Acetyl-CoA synthetase-like"/>
    <property type="match status" value="1"/>
</dbReference>
<dbReference type="InterPro" id="IPR042099">
    <property type="entry name" value="ANL_N_sf"/>
</dbReference>
<reference evidence="6 7" key="1">
    <citation type="submission" date="2020-02" db="EMBL/GenBank/DDBJ databases">
        <title>Aliifodinibius halophilus 2W32, complete genome.</title>
        <authorList>
            <person name="Li Y."/>
            <person name="Wu S."/>
        </authorList>
    </citation>
    <scope>NUCLEOTIDE SEQUENCE [LARGE SCALE GENOMIC DNA]</scope>
    <source>
        <strain evidence="6 7">2W32</strain>
    </source>
</reference>
<accession>A0A6M1T236</accession>
<feature type="domain" description="AMP-dependent synthetase/ligase" evidence="4">
    <location>
        <begin position="10"/>
        <end position="364"/>
    </location>
</feature>
<dbReference type="InterPro" id="IPR025110">
    <property type="entry name" value="AMP-bd_C"/>
</dbReference>
<evidence type="ECO:0000313" key="7">
    <source>
        <dbReference type="Proteomes" id="UP000479132"/>
    </source>
</evidence>
<name>A0A6M1T236_9BACT</name>
<keyword evidence="3" id="KW-0812">Transmembrane</keyword>
<dbReference type="Gene3D" id="3.30.300.30">
    <property type="match status" value="1"/>
</dbReference>
<comment type="caution">
    <text evidence="6">The sequence shown here is derived from an EMBL/GenBank/DDBJ whole genome shotgun (WGS) entry which is preliminary data.</text>
</comment>
<evidence type="ECO:0000256" key="2">
    <source>
        <dbReference type="ARBA" id="ARBA00022598"/>
    </source>
</evidence>
<dbReference type="GO" id="GO:0006631">
    <property type="term" value="P:fatty acid metabolic process"/>
    <property type="evidence" value="ECO:0007669"/>
    <property type="project" value="TreeGrafter"/>
</dbReference>
<comment type="similarity">
    <text evidence="1">Belongs to the ATP-dependent AMP-binding enzyme family.</text>
</comment>
<dbReference type="GO" id="GO:0031956">
    <property type="term" value="F:medium-chain fatty acid-CoA ligase activity"/>
    <property type="evidence" value="ECO:0007669"/>
    <property type="project" value="TreeGrafter"/>
</dbReference>